<evidence type="ECO:0000256" key="7">
    <source>
        <dbReference type="ARBA" id="ARBA00023239"/>
    </source>
</evidence>
<evidence type="ECO:0000313" key="10">
    <source>
        <dbReference type="Proteomes" id="UP001239019"/>
    </source>
</evidence>
<keyword evidence="10" id="KW-1185">Reference proteome</keyword>
<name>A0ABU0W4A4_9GAMM</name>
<evidence type="ECO:0000313" key="9">
    <source>
        <dbReference type="EMBL" id="MDQ2068789.1"/>
    </source>
</evidence>
<dbReference type="RefSeq" id="WP_306727264.1">
    <property type="nucleotide sequence ID" value="NZ_JAVDDT010000001.1"/>
</dbReference>
<evidence type="ECO:0000256" key="1">
    <source>
        <dbReference type="ARBA" id="ARBA00008136"/>
    </source>
</evidence>
<dbReference type="EC" id="3.4.-.-" evidence="8"/>
<keyword evidence="6" id="KW-0238">DNA-binding</keyword>
<dbReference type="Proteomes" id="UP001239019">
    <property type="component" value="Unassembled WGS sequence"/>
</dbReference>
<comment type="similarity">
    <text evidence="1 8">Belongs to the SOS response-associated peptidase family.</text>
</comment>
<gene>
    <name evidence="9" type="ORF">RBH19_02735</name>
</gene>
<dbReference type="Gene3D" id="3.90.1680.10">
    <property type="entry name" value="SOS response associated peptidase-like"/>
    <property type="match status" value="1"/>
</dbReference>
<evidence type="ECO:0000256" key="3">
    <source>
        <dbReference type="ARBA" id="ARBA00022763"/>
    </source>
</evidence>
<protein>
    <recommendedName>
        <fullName evidence="8">Abasic site processing protein</fullName>
        <ecNumber evidence="8">3.4.-.-</ecNumber>
    </recommendedName>
</protein>
<keyword evidence="3" id="KW-0227">DNA damage</keyword>
<dbReference type="EMBL" id="JAVDDT010000001">
    <property type="protein sequence ID" value="MDQ2068789.1"/>
    <property type="molecule type" value="Genomic_DNA"/>
</dbReference>
<dbReference type="InterPro" id="IPR003738">
    <property type="entry name" value="SRAP"/>
</dbReference>
<dbReference type="Pfam" id="PF02586">
    <property type="entry name" value="SRAP"/>
    <property type="match status" value="1"/>
</dbReference>
<evidence type="ECO:0000256" key="2">
    <source>
        <dbReference type="ARBA" id="ARBA00022670"/>
    </source>
</evidence>
<keyword evidence="7" id="KW-0456">Lyase</keyword>
<evidence type="ECO:0000256" key="4">
    <source>
        <dbReference type="ARBA" id="ARBA00022801"/>
    </source>
</evidence>
<keyword evidence="5" id="KW-0190">Covalent protein-DNA linkage</keyword>
<keyword evidence="4 8" id="KW-0378">Hydrolase</keyword>
<accession>A0ABU0W4A4</accession>
<dbReference type="PANTHER" id="PTHR13604">
    <property type="entry name" value="DC12-RELATED"/>
    <property type="match status" value="1"/>
</dbReference>
<evidence type="ECO:0000256" key="6">
    <source>
        <dbReference type="ARBA" id="ARBA00023125"/>
    </source>
</evidence>
<evidence type="ECO:0000256" key="5">
    <source>
        <dbReference type="ARBA" id="ARBA00023124"/>
    </source>
</evidence>
<sequence length="249" mass="28016">MCGGFYLQQSPRLREYFGIQSREDLAEFTAGRAETDPWWYFEAAAEGERRVFRPTDTVPFLARARDGRWVLKSGTWWLAMDEDEDGWRPNQRLVSFNSRIDKVTGSGPSIHQRPPRSFRVVIPATAFVEWHEKVPHLFRHPEGQPLALGGMAKAYPLEDPSGGANADGHHYAVSIVTLPGHPATRHIHEKSVPLMLDREGMAAWLDRGRPHSDFTHLLAPTLPHALSIQAVQDLKTMQPLAEAEQVKAG</sequence>
<keyword evidence="2 8" id="KW-0645">Protease</keyword>
<dbReference type="PANTHER" id="PTHR13604:SF0">
    <property type="entry name" value="ABASIC SITE PROCESSING PROTEIN HMCES"/>
    <property type="match status" value="1"/>
</dbReference>
<reference evidence="9 10" key="1">
    <citation type="submission" date="2023-08" db="EMBL/GenBank/DDBJ databases">
        <title>Whole-genome sequencing of halo(alkali)philic microorganisms from hypersaline lakes.</title>
        <authorList>
            <person name="Sorokin D.Y."/>
            <person name="Abbas B."/>
            <person name="Merkel A.Y."/>
        </authorList>
    </citation>
    <scope>NUCLEOTIDE SEQUENCE [LARGE SCALE GENOMIC DNA]</scope>
    <source>
        <strain evidence="9 10">AB-CW4</strain>
    </source>
</reference>
<organism evidence="9 10">
    <name type="scientific">Natronospira bacteriovora</name>
    <dbReference type="NCBI Taxonomy" id="3069753"/>
    <lineage>
        <taxon>Bacteria</taxon>
        <taxon>Pseudomonadati</taxon>
        <taxon>Pseudomonadota</taxon>
        <taxon>Gammaproteobacteria</taxon>
        <taxon>Natronospirales</taxon>
        <taxon>Natronospiraceae</taxon>
        <taxon>Natronospira</taxon>
    </lineage>
</organism>
<dbReference type="InterPro" id="IPR036590">
    <property type="entry name" value="SRAP-like"/>
</dbReference>
<evidence type="ECO:0000256" key="8">
    <source>
        <dbReference type="RuleBase" id="RU364100"/>
    </source>
</evidence>
<proteinExistence type="inferred from homology"/>
<dbReference type="SUPFAM" id="SSF143081">
    <property type="entry name" value="BB1717-like"/>
    <property type="match status" value="1"/>
</dbReference>
<comment type="caution">
    <text evidence="9">The sequence shown here is derived from an EMBL/GenBank/DDBJ whole genome shotgun (WGS) entry which is preliminary data.</text>
</comment>